<feature type="region of interest" description="Disordered" evidence="4">
    <location>
        <begin position="164"/>
        <end position="189"/>
    </location>
</feature>
<name>A0AAN7QJ92_9MYRT</name>
<keyword evidence="8" id="KW-1185">Reference proteome</keyword>
<dbReference type="PROSITE" id="PS50090">
    <property type="entry name" value="MYB_LIKE"/>
    <property type="match status" value="1"/>
</dbReference>
<dbReference type="EMBL" id="JAXIOK010000007">
    <property type="protein sequence ID" value="KAK4766655.1"/>
    <property type="molecule type" value="Genomic_DNA"/>
</dbReference>
<dbReference type="InterPro" id="IPR001005">
    <property type="entry name" value="SANT/Myb"/>
</dbReference>
<protein>
    <submittedName>
        <fullName evidence="7">Uncharacterized protein</fullName>
    </submittedName>
</protein>
<evidence type="ECO:0000259" key="6">
    <source>
        <dbReference type="PROSITE" id="PS51294"/>
    </source>
</evidence>
<dbReference type="GO" id="GO:0005634">
    <property type="term" value="C:nucleus"/>
    <property type="evidence" value="ECO:0007669"/>
    <property type="project" value="UniProtKB-SubCell"/>
</dbReference>
<feature type="compositionally biased region" description="Low complexity" evidence="4">
    <location>
        <begin position="97"/>
        <end position="110"/>
    </location>
</feature>
<keyword evidence="3" id="KW-0539">Nucleus</keyword>
<proteinExistence type="predicted"/>
<gene>
    <name evidence="7" type="ORF">SAY87_008297</name>
</gene>
<dbReference type="PANTHER" id="PTHR10641:SF1290">
    <property type="entry name" value="MYB-RELATED PROTEIN 306-LIKE"/>
    <property type="match status" value="1"/>
</dbReference>
<evidence type="ECO:0000256" key="3">
    <source>
        <dbReference type="ARBA" id="ARBA00023242"/>
    </source>
</evidence>
<dbReference type="CDD" id="cd00167">
    <property type="entry name" value="SANT"/>
    <property type="match status" value="1"/>
</dbReference>
<dbReference type="GO" id="GO:0009733">
    <property type="term" value="P:response to auxin"/>
    <property type="evidence" value="ECO:0007669"/>
    <property type="project" value="TreeGrafter"/>
</dbReference>
<dbReference type="AlphaFoldDB" id="A0AAN7QJ92"/>
<feature type="region of interest" description="Disordered" evidence="4">
    <location>
        <begin position="97"/>
        <end position="129"/>
    </location>
</feature>
<feature type="domain" description="HTH myb-type" evidence="6">
    <location>
        <begin position="11"/>
        <end position="47"/>
    </location>
</feature>
<dbReference type="Gene3D" id="1.10.10.60">
    <property type="entry name" value="Homeodomain-like"/>
    <property type="match status" value="1"/>
</dbReference>
<dbReference type="SUPFAM" id="SSF46689">
    <property type="entry name" value="Homeodomain-like"/>
    <property type="match status" value="1"/>
</dbReference>
<dbReference type="PANTHER" id="PTHR10641">
    <property type="entry name" value="MYB FAMILY TRANSCRIPTION FACTOR"/>
    <property type="match status" value="1"/>
</dbReference>
<dbReference type="InterPro" id="IPR009057">
    <property type="entry name" value="Homeodomain-like_sf"/>
</dbReference>
<dbReference type="SMART" id="SM00717">
    <property type="entry name" value="SANT"/>
    <property type="match status" value="1"/>
</dbReference>
<accession>A0AAN7QJ92</accession>
<evidence type="ECO:0000313" key="7">
    <source>
        <dbReference type="EMBL" id="KAK4766655.1"/>
    </source>
</evidence>
<comment type="subcellular location">
    <subcellularLocation>
        <location evidence="1">Nucleus</location>
    </subcellularLocation>
</comment>
<evidence type="ECO:0000313" key="8">
    <source>
        <dbReference type="Proteomes" id="UP001345219"/>
    </source>
</evidence>
<dbReference type="GO" id="GO:0003677">
    <property type="term" value="F:DNA binding"/>
    <property type="evidence" value="ECO:0007669"/>
    <property type="project" value="UniProtKB-KW"/>
</dbReference>
<keyword evidence="2" id="KW-0238">DNA-binding</keyword>
<sequence length="240" mass="26542">MGRPPNSHHHQNTLKKGPWTPEEDIILVSYIQEHGPGNWKSVPANTGSQHDQFTGSQSNIPRGQWERTLQEDIQMAKQALHAALSVDHHSNPIINTNTNTNSNSNSNLLNHNHKPLVRRPPSAANYASSTQNISRLLQGWMSKESPRSSHQGYLPAACYMANGSSPSEDHEGTTSYSSYSEVSRPEENTISQLPLETSHSRVHSTGGVNLHDDEAPALNLFEKWLLDEGGFPTADDLPLF</sequence>
<evidence type="ECO:0000256" key="1">
    <source>
        <dbReference type="ARBA" id="ARBA00004123"/>
    </source>
</evidence>
<organism evidence="7 8">
    <name type="scientific">Trapa incisa</name>
    <dbReference type="NCBI Taxonomy" id="236973"/>
    <lineage>
        <taxon>Eukaryota</taxon>
        <taxon>Viridiplantae</taxon>
        <taxon>Streptophyta</taxon>
        <taxon>Embryophyta</taxon>
        <taxon>Tracheophyta</taxon>
        <taxon>Spermatophyta</taxon>
        <taxon>Magnoliopsida</taxon>
        <taxon>eudicotyledons</taxon>
        <taxon>Gunneridae</taxon>
        <taxon>Pentapetalae</taxon>
        <taxon>rosids</taxon>
        <taxon>malvids</taxon>
        <taxon>Myrtales</taxon>
        <taxon>Lythraceae</taxon>
        <taxon>Trapa</taxon>
    </lineage>
</organism>
<evidence type="ECO:0000256" key="2">
    <source>
        <dbReference type="ARBA" id="ARBA00023125"/>
    </source>
</evidence>
<evidence type="ECO:0000256" key="4">
    <source>
        <dbReference type="SAM" id="MobiDB-lite"/>
    </source>
</evidence>
<dbReference type="InterPro" id="IPR017930">
    <property type="entry name" value="Myb_dom"/>
</dbReference>
<reference evidence="7 8" key="1">
    <citation type="journal article" date="2023" name="Hortic Res">
        <title>Pangenome of water caltrop reveals structural variations and asymmetric subgenome divergence after allopolyploidization.</title>
        <authorList>
            <person name="Zhang X."/>
            <person name="Chen Y."/>
            <person name="Wang L."/>
            <person name="Yuan Y."/>
            <person name="Fang M."/>
            <person name="Shi L."/>
            <person name="Lu R."/>
            <person name="Comes H.P."/>
            <person name="Ma Y."/>
            <person name="Chen Y."/>
            <person name="Huang G."/>
            <person name="Zhou Y."/>
            <person name="Zheng Z."/>
            <person name="Qiu Y."/>
        </authorList>
    </citation>
    <scope>NUCLEOTIDE SEQUENCE [LARGE SCALE GENOMIC DNA]</scope>
    <source>
        <tissue evidence="7">Roots</tissue>
    </source>
</reference>
<dbReference type="Pfam" id="PF00249">
    <property type="entry name" value="Myb_DNA-binding"/>
    <property type="match status" value="1"/>
</dbReference>
<evidence type="ECO:0000259" key="5">
    <source>
        <dbReference type="PROSITE" id="PS50090"/>
    </source>
</evidence>
<dbReference type="PROSITE" id="PS51294">
    <property type="entry name" value="HTH_MYB"/>
    <property type="match status" value="1"/>
</dbReference>
<dbReference type="InterPro" id="IPR015495">
    <property type="entry name" value="Myb_TF_plants"/>
</dbReference>
<dbReference type="Proteomes" id="UP001345219">
    <property type="component" value="Chromosome 7"/>
</dbReference>
<comment type="caution">
    <text evidence="7">The sequence shown here is derived from an EMBL/GenBank/DDBJ whole genome shotgun (WGS) entry which is preliminary data.</text>
</comment>
<feature type="domain" description="Myb-like" evidence="5">
    <location>
        <begin position="11"/>
        <end position="69"/>
    </location>
</feature>